<feature type="compositionally biased region" description="Basic and acidic residues" evidence="1">
    <location>
        <begin position="142"/>
        <end position="152"/>
    </location>
</feature>
<comment type="caution">
    <text evidence="2">The sequence shown here is derived from an EMBL/GenBank/DDBJ whole genome shotgun (WGS) entry which is preliminary data.</text>
</comment>
<dbReference type="AlphaFoldDB" id="A0A9Q1QYE7"/>
<protein>
    <submittedName>
        <fullName evidence="2">Uncharacterized protein</fullName>
    </submittedName>
</protein>
<reference evidence="3" key="1">
    <citation type="journal article" date="2023" name="Proc. Natl. Acad. Sci. U.S.A.">
        <title>Genomic and structural basis for evolution of tropane alkaloid biosynthesis.</title>
        <authorList>
            <person name="Wanga Y.-J."/>
            <person name="Taina T."/>
            <person name="Yua J.-Y."/>
            <person name="Lia J."/>
            <person name="Xua B."/>
            <person name="Chenc J."/>
            <person name="D'Auriad J.C."/>
            <person name="Huanga J.-P."/>
            <person name="Huanga S.-X."/>
        </authorList>
    </citation>
    <scope>NUCLEOTIDE SEQUENCE [LARGE SCALE GENOMIC DNA]</scope>
    <source>
        <strain evidence="3">cv. KIB-2019</strain>
    </source>
</reference>
<feature type="region of interest" description="Disordered" evidence="1">
    <location>
        <begin position="105"/>
        <end position="202"/>
    </location>
</feature>
<sequence length="385" mass="43667">MNENLMGEMAIENAVNGLINETPTTSIQEDIKKMREHIGVASAILFVHAFVFRRKKERRERIALESSQEVAQTLTVMKTEKDTAEKNYVLITKHGDEQCEETFKEDRRTMGDKGTCKSAAEKKLNDRELQSEESFQTTTGMKTEKKTDEKNNVLKRKHGDQQGVETFREDVEPMTVKNSKKNSASTSALTGSVQKLDQQGKGMSDLKSVSSLQEEIETQKSDCGRPKRHVEHAIRMMKALHGSSSHDDYAIFKNLKGGFDDHFRELLFQSGAIGSTEATVEDGKKENDCVIQSLAKRLIKNLELTFFGSDTEYDPSDDLDIKTSKILERMEYYMRELFRLYLAEELDKDKMASNGTDLKRRKTENIADCDVKSSLEKEEGGKSEA</sequence>
<gene>
    <name evidence="2" type="ORF">K7X08_026942</name>
</gene>
<evidence type="ECO:0000313" key="2">
    <source>
        <dbReference type="EMBL" id="KAJ8531508.1"/>
    </source>
</evidence>
<evidence type="ECO:0000256" key="1">
    <source>
        <dbReference type="SAM" id="MobiDB-lite"/>
    </source>
</evidence>
<keyword evidence="3" id="KW-1185">Reference proteome</keyword>
<organism evidence="2 3">
    <name type="scientific">Anisodus acutangulus</name>
    <dbReference type="NCBI Taxonomy" id="402998"/>
    <lineage>
        <taxon>Eukaryota</taxon>
        <taxon>Viridiplantae</taxon>
        <taxon>Streptophyta</taxon>
        <taxon>Embryophyta</taxon>
        <taxon>Tracheophyta</taxon>
        <taxon>Spermatophyta</taxon>
        <taxon>Magnoliopsida</taxon>
        <taxon>eudicotyledons</taxon>
        <taxon>Gunneridae</taxon>
        <taxon>Pentapetalae</taxon>
        <taxon>asterids</taxon>
        <taxon>lamiids</taxon>
        <taxon>Solanales</taxon>
        <taxon>Solanaceae</taxon>
        <taxon>Solanoideae</taxon>
        <taxon>Hyoscyameae</taxon>
        <taxon>Anisodus</taxon>
    </lineage>
</organism>
<name>A0A9Q1QYE7_9SOLA</name>
<accession>A0A9Q1QYE7</accession>
<feature type="compositionally biased region" description="Basic and acidic residues" evidence="1">
    <location>
        <begin position="105"/>
        <end position="130"/>
    </location>
</feature>
<dbReference type="Proteomes" id="UP001152561">
    <property type="component" value="Unassembled WGS sequence"/>
</dbReference>
<feature type="compositionally biased region" description="Polar residues" evidence="1">
    <location>
        <begin position="132"/>
        <end position="141"/>
    </location>
</feature>
<dbReference type="EMBL" id="JAJAGQ010000021">
    <property type="protein sequence ID" value="KAJ8531508.1"/>
    <property type="molecule type" value="Genomic_DNA"/>
</dbReference>
<evidence type="ECO:0000313" key="3">
    <source>
        <dbReference type="Proteomes" id="UP001152561"/>
    </source>
</evidence>
<proteinExistence type="predicted"/>
<dbReference type="OrthoDB" id="10426170at2759"/>